<dbReference type="InterPro" id="IPR057326">
    <property type="entry name" value="KR_dom"/>
</dbReference>
<dbReference type="InterPro" id="IPR020904">
    <property type="entry name" value="Sc_DH/Rdtase_CS"/>
</dbReference>
<dbReference type="SUPFAM" id="SSF51735">
    <property type="entry name" value="NAD(P)-binding Rossmann-fold domains"/>
    <property type="match status" value="1"/>
</dbReference>
<dbReference type="InterPro" id="IPR036291">
    <property type="entry name" value="NAD(P)-bd_dom_sf"/>
</dbReference>
<sequence length="238" mass="25025">METKPLTDQLVLVTGASRGIGAATAEALARAGAHVVLVARTAKDLEAVEERIHQAGGSATIAPLDLVDGDSIGRLATAIAERWQKLDALILNAAMLGTLTPVQSIDAKEFSKLLTLNVGAQQALIAAFDPLLRRAEPGKLIAITSSVAATPRAYWGAYGASKAALETLVAAYGEEQRNLGKVKVATIDPGATRTKMREKAYPGEDPTTVKAPEVVGERIAALLAEGFETGHRERIEKP</sequence>
<comment type="similarity">
    <text evidence="1">Belongs to the short-chain dehydrogenases/reductases (SDR) family.</text>
</comment>
<protein>
    <submittedName>
        <fullName evidence="4">SDR family NAD(P)-dependent oxidoreductase</fullName>
    </submittedName>
</protein>
<dbReference type="RefSeq" id="WP_380888397.1">
    <property type="nucleotide sequence ID" value="NZ_JBHUDY010000001.1"/>
</dbReference>
<accession>A0ABW4I2W9</accession>
<dbReference type="PANTHER" id="PTHR42901:SF1">
    <property type="entry name" value="ALCOHOL DEHYDROGENASE"/>
    <property type="match status" value="1"/>
</dbReference>
<dbReference type="PRINTS" id="PR00081">
    <property type="entry name" value="GDHRDH"/>
</dbReference>
<comment type="caution">
    <text evidence="4">The sequence shown here is derived from an EMBL/GenBank/DDBJ whole genome shotgun (WGS) entry which is preliminary data.</text>
</comment>
<dbReference type="SMART" id="SM00822">
    <property type="entry name" value="PKS_KR"/>
    <property type="match status" value="1"/>
</dbReference>
<organism evidence="4 5">
    <name type="scientific">Sphingomonas tabacisoli</name>
    <dbReference type="NCBI Taxonomy" id="2249466"/>
    <lineage>
        <taxon>Bacteria</taxon>
        <taxon>Pseudomonadati</taxon>
        <taxon>Pseudomonadota</taxon>
        <taxon>Alphaproteobacteria</taxon>
        <taxon>Sphingomonadales</taxon>
        <taxon>Sphingomonadaceae</taxon>
        <taxon>Sphingomonas</taxon>
    </lineage>
</organism>
<dbReference type="EMBL" id="JBHUDY010000001">
    <property type="protein sequence ID" value="MFD1611821.1"/>
    <property type="molecule type" value="Genomic_DNA"/>
</dbReference>
<dbReference type="Gene3D" id="3.40.50.720">
    <property type="entry name" value="NAD(P)-binding Rossmann-like Domain"/>
    <property type="match status" value="1"/>
</dbReference>
<keyword evidence="2" id="KW-0560">Oxidoreductase</keyword>
<dbReference type="Pfam" id="PF00106">
    <property type="entry name" value="adh_short"/>
    <property type="match status" value="1"/>
</dbReference>
<dbReference type="InterPro" id="IPR002347">
    <property type="entry name" value="SDR_fam"/>
</dbReference>
<dbReference type="PROSITE" id="PS00061">
    <property type="entry name" value="ADH_SHORT"/>
    <property type="match status" value="1"/>
</dbReference>
<name>A0ABW4I2W9_9SPHN</name>
<evidence type="ECO:0000313" key="4">
    <source>
        <dbReference type="EMBL" id="MFD1611821.1"/>
    </source>
</evidence>
<proteinExistence type="inferred from homology"/>
<evidence type="ECO:0000256" key="1">
    <source>
        <dbReference type="ARBA" id="ARBA00006484"/>
    </source>
</evidence>
<evidence type="ECO:0000256" key="2">
    <source>
        <dbReference type="ARBA" id="ARBA00023002"/>
    </source>
</evidence>
<gene>
    <name evidence="4" type="ORF">ACFSCW_08410</name>
</gene>
<reference evidence="5" key="1">
    <citation type="journal article" date="2019" name="Int. J. Syst. Evol. Microbiol.">
        <title>The Global Catalogue of Microorganisms (GCM) 10K type strain sequencing project: providing services to taxonomists for standard genome sequencing and annotation.</title>
        <authorList>
            <consortium name="The Broad Institute Genomics Platform"/>
            <consortium name="The Broad Institute Genome Sequencing Center for Infectious Disease"/>
            <person name="Wu L."/>
            <person name="Ma J."/>
        </authorList>
    </citation>
    <scope>NUCLEOTIDE SEQUENCE [LARGE SCALE GENOMIC DNA]</scope>
    <source>
        <strain evidence="5">CGMCC 1.16275</strain>
    </source>
</reference>
<keyword evidence="5" id="KW-1185">Reference proteome</keyword>
<dbReference type="PANTHER" id="PTHR42901">
    <property type="entry name" value="ALCOHOL DEHYDROGENASE"/>
    <property type="match status" value="1"/>
</dbReference>
<evidence type="ECO:0000313" key="5">
    <source>
        <dbReference type="Proteomes" id="UP001597115"/>
    </source>
</evidence>
<feature type="domain" description="Ketoreductase" evidence="3">
    <location>
        <begin position="9"/>
        <end position="190"/>
    </location>
</feature>
<evidence type="ECO:0000259" key="3">
    <source>
        <dbReference type="SMART" id="SM00822"/>
    </source>
</evidence>
<dbReference type="Proteomes" id="UP001597115">
    <property type="component" value="Unassembled WGS sequence"/>
</dbReference>